<dbReference type="SUPFAM" id="SSF103473">
    <property type="entry name" value="MFS general substrate transporter"/>
    <property type="match status" value="1"/>
</dbReference>
<keyword evidence="1" id="KW-1133">Transmembrane helix</keyword>
<gene>
    <name evidence="2" type="ORF">C7383_10310</name>
</gene>
<keyword evidence="3" id="KW-1185">Reference proteome</keyword>
<reference evidence="2 3" key="1">
    <citation type="submission" date="2018-05" db="EMBL/GenBank/DDBJ databases">
        <authorList>
            <person name="Goeker M."/>
            <person name="Huntemann M."/>
            <person name="Clum A."/>
            <person name="Pillay M."/>
            <person name="Palaniappan K."/>
            <person name="Varghese N."/>
            <person name="Mikhailova N."/>
            <person name="Stamatis D."/>
            <person name="Reddy T."/>
            <person name="Daum C."/>
            <person name="Shapiro N."/>
            <person name="Ivanova N."/>
            <person name="Kyrpides N."/>
            <person name="Woyke T."/>
        </authorList>
    </citation>
    <scope>NUCLEOTIDE SEQUENCE [LARGE SCALE GENOMIC DNA]</scope>
    <source>
        <strain evidence="2 3">DSM 26524</strain>
    </source>
</reference>
<feature type="transmembrane region" description="Helical" evidence="1">
    <location>
        <begin position="172"/>
        <end position="191"/>
    </location>
</feature>
<dbReference type="Pfam" id="PF13347">
    <property type="entry name" value="MFS_2"/>
    <property type="match status" value="1"/>
</dbReference>
<keyword evidence="1" id="KW-0812">Transmembrane</keyword>
<feature type="transmembrane region" description="Helical" evidence="1">
    <location>
        <begin position="197"/>
        <end position="219"/>
    </location>
</feature>
<dbReference type="InterPro" id="IPR036259">
    <property type="entry name" value="MFS_trans_sf"/>
</dbReference>
<feature type="transmembrane region" description="Helical" evidence="1">
    <location>
        <begin position="52"/>
        <end position="79"/>
    </location>
</feature>
<organism evidence="2 3">
    <name type="scientific">Murimonas intestini</name>
    <dbReference type="NCBI Taxonomy" id="1337051"/>
    <lineage>
        <taxon>Bacteria</taxon>
        <taxon>Bacillati</taxon>
        <taxon>Bacillota</taxon>
        <taxon>Clostridia</taxon>
        <taxon>Lachnospirales</taxon>
        <taxon>Lachnospiraceae</taxon>
        <taxon>Murimonas</taxon>
    </lineage>
</organism>
<dbReference type="EMBL" id="QGGY01000003">
    <property type="protein sequence ID" value="PWJ77170.1"/>
    <property type="molecule type" value="Genomic_DNA"/>
</dbReference>
<dbReference type="AlphaFoldDB" id="A0AB73T6T7"/>
<dbReference type="Gene3D" id="1.20.1250.20">
    <property type="entry name" value="MFS general substrate transporter like domains"/>
    <property type="match status" value="1"/>
</dbReference>
<feature type="transmembrane region" description="Helical" evidence="1">
    <location>
        <begin position="124"/>
        <end position="151"/>
    </location>
</feature>
<feature type="transmembrane region" description="Helical" evidence="1">
    <location>
        <begin position="293"/>
        <end position="313"/>
    </location>
</feature>
<protein>
    <submittedName>
        <fullName evidence="2">Na+/melibiose symporter-like transporter</fullName>
    </submittedName>
</protein>
<feature type="transmembrane region" description="Helical" evidence="1">
    <location>
        <begin position="270"/>
        <end position="287"/>
    </location>
</feature>
<name>A0AB73T6T7_9FIRM</name>
<feature type="transmembrane region" description="Helical" evidence="1">
    <location>
        <begin position="349"/>
        <end position="369"/>
    </location>
</feature>
<evidence type="ECO:0000256" key="1">
    <source>
        <dbReference type="SAM" id="Phobius"/>
    </source>
</evidence>
<feature type="transmembrane region" description="Helical" evidence="1">
    <location>
        <begin position="91"/>
        <end position="112"/>
    </location>
</feature>
<feature type="transmembrane region" description="Helical" evidence="1">
    <location>
        <begin position="440"/>
        <end position="461"/>
    </location>
</feature>
<keyword evidence="1" id="KW-0472">Membrane</keyword>
<dbReference type="RefSeq" id="WP_109625292.1">
    <property type="nucleotide sequence ID" value="NZ_CABJAT010000002.1"/>
</dbReference>
<feature type="transmembrane region" description="Helical" evidence="1">
    <location>
        <begin position="390"/>
        <end position="410"/>
    </location>
</feature>
<evidence type="ECO:0000313" key="2">
    <source>
        <dbReference type="EMBL" id="PWJ77170.1"/>
    </source>
</evidence>
<proteinExistence type="predicted"/>
<sequence length="486" mass="53096">MPEEVTISEQQKKEDKKRLKLLKVLWPASELGGGFNKAYFSTYAPFLYTNVYLLSAAFSGFLSLVQTIVGWIGGPIFGTFLDRFSFKKAKYYPFIIGGTIVVYSAWMLLFALPALGVSGANTGIVALILSVVIAIFGPVSATPIAAVYPLLSTNPSDRQFFAMFQKIGRDGGKTVFGYIIPLVLVAFTASMGETNAYAVLGLIIGLITIAFYVALAIGLRGSYVERNAIARSRTATGEKKKNIPLSTMFKTVFTNKALLSMFAFMAIHKGYYFVYVTCATYIFTYVFGDFSYMATFMVVFNLAAIIGVMFGPLWKKIFKETKRCFSMCMITHVAVVGILALTFKNLTAYSFIAIFAVSSFFMGMLENYIMPMFAAASDYGAWKTGNRLDGITMSIYSLTITSGVLIATFIRSGVLMAVNLDAVTAGGEITSAFVGGLGNLFSWIPFVMSLLSLVFVLLFPLNDKRIAQINEDIAAGITAKDSTLKL</sequence>
<accession>A0AB73T6T7</accession>
<comment type="caution">
    <text evidence="2">The sequence shown here is derived from an EMBL/GenBank/DDBJ whole genome shotgun (WGS) entry which is preliminary data.</text>
</comment>
<evidence type="ECO:0000313" key="3">
    <source>
        <dbReference type="Proteomes" id="UP000245412"/>
    </source>
</evidence>
<feature type="transmembrane region" description="Helical" evidence="1">
    <location>
        <begin position="325"/>
        <end position="343"/>
    </location>
</feature>
<dbReference type="Proteomes" id="UP000245412">
    <property type="component" value="Unassembled WGS sequence"/>
</dbReference>